<comment type="caution">
    <text evidence="2">The sequence shown here is derived from an EMBL/GenBank/DDBJ whole genome shotgun (WGS) entry which is preliminary data.</text>
</comment>
<proteinExistence type="predicted"/>
<dbReference type="AlphaFoldDB" id="A0A5B7IIU8"/>
<feature type="region of interest" description="Disordered" evidence="1">
    <location>
        <begin position="18"/>
        <end position="57"/>
    </location>
</feature>
<organism evidence="2 3">
    <name type="scientific">Portunus trituberculatus</name>
    <name type="common">Swimming crab</name>
    <name type="synonym">Neptunus trituberculatus</name>
    <dbReference type="NCBI Taxonomy" id="210409"/>
    <lineage>
        <taxon>Eukaryota</taxon>
        <taxon>Metazoa</taxon>
        <taxon>Ecdysozoa</taxon>
        <taxon>Arthropoda</taxon>
        <taxon>Crustacea</taxon>
        <taxon>Multicrustacea</taxon>
        <taxon>Malacostraca</taxon>
        <taxon>Eumalacostraca</taxon>
        <taxon>Eucarida</taxon>
        <taxon>Decapoda</taxon>
        <taxon>Pleocyemata</taxon>
        <taxon>Brachyura</taxon>
        <taxon>Eubrachyura</taxon>
        <taxon>Portunoidea</taxon>
        <taxon>Portunidae</taxon>
        <taxon>Portuninae</taxon>
        <taxon>Portunus</taxon>
    </lineage>
</organism>
<name>A0A5B7IIU8_PORTR</name>
<dbReference type="EMBL" id="VSRR010058053">
    <property type="protein sequence ID" value="MPC81799.1"/>
    <property type="molecule type" value="Genomic_DNA"/>
</dbReference>
<feature type="compositionally biased region" description="Low complexity" evidence="1">
    <location>
        <begin position="20"/>
        <end position="31"/>
    </location>
</feature>
<gene>
    <name evidence="2" type="ORF">E2C01_076433</name>
</gene>
<evidence type="ECO:0000256" key="1">
    <source>
        <dbReference type="SAM" id="MobiDB-lite"/>
    </source>
</evidence>
<evidence type="ECO:0000313" key="3">
    <source>
        <dbReference type="Proteomes" id="UP000324222"/>
    </source>
</evidence>
<keyword evidence="3" id="KW-1185">Reference proteome</keyword>
<sequence>MGFVTRLSYAAVCMAGRGGLSPSPGLSLTSSPPRPPLEPIRSLGTHRFSEDSPPPENVGIRVRGVAGPGEEGGVSVRQGSGRVCLAGVEGGAPFPPVSCQTCRLD</sequence>
<protein>
    <submittedName>
        <fullName evidence="2">Uncharacterized protein</fullName>
    </submittedName>
</protein>
<reference evidence="2 3" key="1">
    <citation type="submission" date="2019-05" db="EMBL/GenBank/DDBJ databases">
        <title>Another draft genome of Portunus trituberculatus and its Hox gene families provides insights of decapod evolution.</title>
        <authorList>
            <person name="Jeong J.-H."/>
            <person name="Song I."/>
            <person name="Kim S."/>
            <person name="Choi T."/>
            <person name="Kim D."/>
            <person name="Ryu S."/>
            <person name="Kim W."/>
        </authorList>
    </citation>
    <scope>NUCLEOTIDE SEQUENCE [LARGE SCALE GENOMIC DNA]</scope>
    <source>
        <tissue evidence="2">Muscle</tissue>
    </source>
</reference>
<evidence type="ECO:0000313" key="2">
    <source>
        <dbReference type="EMBL" id="MPC81799.1"/>
    </source>
</evidence>
<accession>A0A5B7IIU8</accession>
<dbReference type="Proteomes" id="UP000324222">
    <property type="component" value="Unassembled WGS sequence"/>
</dbReference>